<reference evidence="1 2" key="1">
    <citation type="submission" date="2023-08" db="EMBL/GenBank/DDBJ databases">
        <title>Nocardioides seae sp. nov., a bacterium isolated from a soil.</title>
        <authorList>
            <person name="Wang X."/>
        </authorList>
    </citation>
    <scope>NUCLEOTIDE SEQUENCE [LARGE SCALE GENOMIC DNA]</scope>
    <source>
        <strain evidence="1 2">YZH12</strain>
    </source>
</reference>
<name>A0ABU3PY42_9ACTN</name>
<comment type="caution">
    <text evidence="1">The sequence shown here is derived from an EMBL/GenBank/DDBJ whole genome shotgun (WGS) entry which is preliminary data.</text>
</comment>
<evidence type="ECO:0000313" key="2">
    <source>
        <dbReference type="Proteomes" id="UP001268542"/>
    </source>
</evidence>
<keyword evidence="2" id="KW-1185">Reference proteome</keyword>
<protein>
    <recommendedName>
        <fullName evidence="3">XRE family transcriptional regulator</fullName>
    </recommendedName>
</protein>
<accession>A0ABU3PY42</accession>
<evidence type="ECO:0000313" key="1">
    <source>
        <dbReference type="EMBL" id="MDT9594158.1"/>
    </source>
</evidence>
<dbReference type="Proteomes" id="UP001268542">
    <property type="component" value="Unassembled WGS sequence"/>
</dbReference>
<gene>
    <name evidence="1" type="ORF">RDV89_13830</name>
</gene>
<sequence length="307" mass="33294">MTAAPSEATDQQASAFASALRAAVEDSGLGLESIQRRLAQRGVRISVATLSYWQTGARTPGRRASLEAVVHLEQLFGLEAGALVSLVPPPRPRGPVVRRTDEVTLPRFAARAAVRRVTAAVENPHSVLLTRLSHHDEVVVDAERRLASARTRIVGRADDEGLTGMGITQFLDDPTAGTPRLTVHGGGRVEVEEQDAQHRVVGVRLAYDVPLARGETVLVDYELSTDGPGPRDTSFDASCSLVVREYVLVVRFPPHDPPTRCEAYQVLRDGSPVFPRRRVRVDERGHAVLVALDCPPGTVGMAWSWDA</sequence>
<dbReference type="RefSeq" id="WP_315733653.1">
    <property type="nucleotide sequence ID" value="NZ_JAVYII010000006.1"/>
</dbReference>
<proteinExistence type="predicted"/>
<organism evidence="1 2">
    <name type="scientific">Nocardioides imazamoxiresistens</name>
    <dbReference type="NCBI Taxonomy" id="3231893"/>
    <lineage>
        <taxon>Bacteria</taxon>
        <taxon>Bacillati</taxon>
        <taxon>Actinomycetota</taxon>
        <taxon>Actinomycetes</taxon>
        <taxon>Propionibacteriales</taxon>
        <taxon>Nocardioidaceae</taxon>
        <taxon>Nocardioides</taxon>
    </lineage>
</organism>
<evidence type="ECO:0008006" key="3">
    <source>
        <dbReference type="Google" id="ProtNLM"/>
    </source>
</evidence>
<dbReference type="EMBL" id="JAVYII010000006">
    <property type="protein sequence ID" value="MDT9594158.1"/>
    <property type="molecule type" value="Genomic_DNA"/>
</dbReference>